<feature type="compositionally biased region" description="Low complexity" evidence="10">
    <location>
        <begin position="60"/>
        <end position="79"/>
    </location>
</feature>
<keyword evidence="7 9" id="KW-0811">Translocation</keyword>
<comment type="caution">
    <text evidence="11">The sequence shown here is derived from an EMBL/GenBank/DDBJ whole genome shotgun (WGS) entry which is preliminary data.</text>
</comment>
<dbReference type="PANTHER" id="PTHR42982">
    <property type="entry name" value="SEC-INDEPENDENT PROTEIN TRANSLOCASE PROTEIN TATA"/>
    <property type="match status" value="1"/>
</dbReference>
<gene>
    <name evidence="9" type="primary">tatA</name>
    <name evidence="11" type="ORF">ACFPJ4_04805</name>
</gene>
<name>A0ABW0NLW0_9MICO</name>
<evidence type="ECO:0000256" key="10">
    <source>
        <dbReference type="SAM" id="MobiDB-lite"/>
    </source>
</evidence>
<dbReference type="Gene3D" id="1.20.5.3310">
    <property type="match status" value="1"/>
</dbReference>
<comment type="subcellular location">
    <subcellularLocation>
        <location evidence="1 9">Cell membrane</location>
        <topology evidence="1 9">Single-pass membrane protein</topology>
    </subcellularLocation>
</comment>
<dbReference type="RefSeq" id="WP_386739144.1">
    <property type="nucleotide sequence ID" value="NZ_JBHSMG010000001.1"/>
</dbReference>
<evidence type="ECO:0000256" key="4">
    <source>
        <dbReference type="ARBA" id="ARBA00022692"/>
    </source>
</evidence>
<dbReference type="Proteomes" id="UP001596039">
    <property type="component" value="Unassembled WGS sequence"/>
</dbReference>
<dbReference type="Pfam" id="PF02416">
    <property type="entry name" value="TatA_B_E"/>
    <property type="match status" value="1"/>
</dbReference>
<dbReference type="PANTHER" id="PTHR42982:SF8">
    <property type="entry name" value="SEC-INDEPENDENT PROTEIN TRANSLOCASE PROTEIN TATA"/>
    <property type="match status" value="1"/>
</dbReference>
<evidence type="ECO:0000256" key="5">
    <source>
        <dbReference type="ARBA" id="ARBA00022927"/>
    </source>
</evidence>
<dbReference type="InterPro" id="IPR006312">
    <property type="entry name" value="TatA/E"/>
</dbReference>
<evidence type="ECO:0000256" key="1">
    <source>
        <dbReference type="ARBA" id="ARBA00004162"/>
    </source>
</evidence>
<protein>
    <recommendedName>
        <fullName evidence="9">Sec-independent protein translocase protein TatA</fullName>
    </recommendedName>
</protein>
<sequence>MLRGLFEGPGIWVVLAVVLLLFGATRLPALARSIGQSTKIFREEIKTDKTAAGSTEADKAAPTLAAEPTTPGAAPTKPAESGEPVKPAKS</sequence>
<comment type="subunit">
    <text evidence="9">The Tat system comprises two distinct complexes: a TatABC complex, containing multiple copies of TatA, TatB and TatC subunits, and a separate TatA complex, containing only TatA subunits. Substrates initially bind to the TatABC complex, which probably triggers association of the separate TatA complex to form the active translocon.</text>
</comment>
<keyword evidence="6 9" id="KW-1133">Transmembrane helix</keyword>
<evidence type="ECO:0000256" key="3">
    <source>
        <dbReference type="ARBA" id="ARBA00022475"/>
    </source>
</evidence>
<dbReference type="EMBL" id="JBHSMG010000001">
    <property type="protein sequence ID" value="MFC5501560.1"/>
    <property type="molecule type" value="Genomic_DNA"/>
</dbReference>
<comment type="similarity">
    <text evidence="9">Belongs to the TatA/E family.</text>
</comment>
<keyword evidence="3 9" id="KW-1003">Cell membrane</keyword>
<dbReference type="HAMAP" id="MF_00236">
    <property type="entry name" value="TatA_E"/>
    <property type="match status" value="1"/>
</dbReference>
<evidence type="ECO:0000313" key="11">
    <source>
        <dbReference type="EMBL" id="MFC5501560.1"/>
    </source>
</evidence>
<evidence type="ECO:0000256" key="8">
    <source>
        <dbReference type="ARBA" id="ARBA00023136"/>
    </source>
</evidence>
<keyword evidence="12" id="KW-1185">Reference proteome</keyword>
<feature type="region of interest" description="Disordered" evidence="10">
    <location>
        <begin position="46"/>
        <end position="90"/>
    </location>
</feature>
<evidence type="ECO:0000256" key="7">
    <source>
        <dbReference type="ARBA" id="ARBA00023010"/>
    </source>
</evidence>
<accession>A0ABW0NLW0</accession>
<evidence type="ECO:0000313" key="12">
    <source>
        <dbReference type="Proteomes" id="UP001596039"/>
    </source>
</evidence>
<evidence type="ECO:0000256" key="9">
    <source>
        <dbReference type="HAMAP-Rule" id="MF_00236"/>
    </source>
</evidence>
<keyword evidence="5 9" id="KW-0653">Protein transport</keyword>
<evidence type="ECO:0000256" key="2">
    <source>
        <dbReference type="ARBA" id="ARBA00022448"/>
    </source>
</evidence>
<dbReference type="InterPro" id="IPR003369">
    <property type="entry name" value="TatA/B/E"/>
</dbReference>
<keyword evidence="2 9" id="KW-0813">Transport</keyword>
<evidence type="ECO:0000256" key="6">
    <source>
        <dbReference type="ARBA" id="ARBA00022989"/>
    </source>
</evidence>
<keyword evidence="4 9" id="KW-0812">Transmembrane</keyword>
<keyword evidence="8 9" id="KW-0472">Membrane</keyword>
<comment type="function">
    <text evidence="9">Part of the twin-arginine translocation (Tat) system that transports large folded proteins containing a characteristic twin-arginine motif in their signal peptide across membranes. TatA could form the protein-conducting channel of the Tat system.</text>
</comment>
<organism evidence="11 12">
    <name type="scientific">Lysinimonas soli</name>
    <dbReference type="NCBI Taxonomy" id="1074233"/>
    <lineage>
        <taxon>Bacteria</taxon>
        <taxon>Bacillati</taxon>
        <taxon>Actinomycetota</taxon>
        <taxon>Actinomycetes</taxon>
        <taxon>Micrococcales</taxon>
        <taxon>Microbacteriaceae</taxon>
        <taxon>Lysinimonas</taxon>
    </lineage>
</organism>
<reference evidence="12" key="1">
    <citation type="journal article" date="2019" name="Int. J. Syst. Evol. Microbiol.">
        <title>The Global Catalogue of Microorganisms (GCM) 10K type strain sequencing project: providing services to taxonomists for standard genome sequencing and annotation.</title>
        <authorList>
            <consortium name="The Broad Institute Genomics Platform"/>
            <consortium name="The Broad Institute Genome Sequencing Center for Infectious Disease"/>
            <person name="Wu L."/>
            <person name="Ma J."/>
        </authorList>
    </citation>
    <scope>NUCLEOTIDE SEQUENCE [LARGE SCALE GENOMIC DNA]</scope>
    <source>
        <strain evidence="12">CGMCC 4.6997</strain>
    </source>
</reference>
<proteinExistence type="inferred from homology"/>